<proteinExistence type="predicted"/>
<dbReference type="InterPro" id="IPR000719">
    <property type="entry name" value="Prot_kinase_dom"/>
</dbReference>
<evidence type="ECO:0000256" key="8">
    <source>
        <dbReference type="SAM" id="Phobius"/>
    </source>
</evidence>
<dbReference type="PANTHER" id="PTHR45646:SF11">
    <property type="entry name" value="SERINE_THREONINE-PROTEIN KINASE DOA"/>
    <property type="match status" value="1"/>
</dbReference>
<name>A0A8H3UQC4_VENIN</name>
<dbReference type="AlphaFoldDB" id="A0A8H3UQC4"/>
<dbReference type="Gene3D" id="3.30.200.20">
    <property type="entry name" value="Phosphorylase Kinase, domain 1"/>
    <property type="match status" value="1"/>
</dbReference>
<dbReference type="EMBL" id="WNWS01000245">
    <property type="protein sequence ID" value="KAE9973323.1"/>
    <property type="molecule type" value="Genomic_DNA"/>
</dbReference>
<dbReference type="PROSITE" id="PS00107">
    <property type="entry name" value="PROTEIN_KINASE_ATP"/>
    <property type="match status" value="1"/>
</dbReference>
<feature type="binding site" evidence="6">
    <location>
        <position position="106"/>
    </location>
    <ligand>
        <name>ATP</name>
        <dbReference type="ChEBI" id="CHEBI:30616"/>
    </ligand>
</feature>
<dbReference type="SUPFAM" id="SSF56112">
    <property type="entry name" value="Protein kinase-like (PK-like)"/>
    <property type="match status" value="1"/>
</dbReference>
<dbReference type="GO" id="GO:0004674">
    <property type="term" value="F:protein serine/threonine kinase activity"/>
    <property type="evidence" value="ECO:0007669"/>
    <property type="project" value="UniProtKB-KW"/>
</dbReference>
<dbReference type="PANTHER" id="PTHR45646">
    <property type="entry name" value="SERINE/THREONINE-PROTEIN KINASE DOA-RELATED"/>
    <property type="match status" value="1"/>
</dbReference>
<evidence type="ECO:0000313" key="11">
    <source>
        <dbReference type="Proteomes" id="UP000447873"/>
    </source>
</evidence>
<organism evidence="10 11">
    <name type="scientific">Venturia inaequalis</name>
    <name type="common">Apple scab fungus</name>
    <dbReference type="NCBI Taxonomy" id="5025"/>
    <lineage>
        <taxon>Eukaryota</taxon>
        <taxon>Fungi</taxon>
        <taxon>Dikarya</taxon>
        <taxon>Ascomycota</taxon>
        <taxon>Pezizomycotina</taxon>
        <taxon>Dothideomycetes</taxon>
        <taxon>Pleosporomycetidae</taxon>
        <taxon>Venturiales</taxon>
        <taxon>Venturiaceae</taxon>
        <taxon>Venturia</taxon>
    </lineage>
</organism>
<dbReference type="Gene3D" id="1.10.510.10">
    <property type="entry name" value="Transferase(Phosphotransferase) domain 1"/>
    <property type="match status" value="1"/>
</dbReference>
<reference evidence="10 11" key="1">
    <citation type="submission" date="2018-12" db="EMBL/GenBank/DDBJ databases">
        <title>Venturia inaequalis Genome Resource.</title>
        <authorList>
            <person name="Lichtner F.J."/>
        </authorList>
    </citation>
    <scope>NUCLEOTIDE SEQUENCE [LARGE SCALE GENOMIC DNA]</scope>
    <source>
        <strain evidence="10 11">120213</strain>
    </source>
</reference>
<dbReference type="GO" id="GO:0005634">
    <property type="term" value="C:nucleus"/>
    <property type="evidence" value="ECO:0007669"/>
    <property type="project" value="TreeGrafter"/>
</dbReference>
<dbReference type="GO" id="GO:0005524">
    <property type="term" value="F:ATP binding"/>
    <property type="evidence" value="ECO:0007669"/>
    <property type="project" value="UniProtKB-UniRule"/>
</dbReference>
<keyword evidence="5 6" id="KW-0067">ATP-binding</keyword>
<gene>
    <name evidence="10" type="ORF">EG328_004447</name>
</gene>
<feature type="transmembrane region" description="Helical" evidence="8">
    <location>
        <begin position="591"/>
        <end position="616"/>
    </location>
</feature>
<feature type="compositionally biased region" description="Acidic residues" evidence="7">
    <location>
        <begin position="530"/>
        <end position="539"/>
    </location>
</feature>
<evidence type="ECO:0000256" key="6">
    <source>
        <dbReference type="PROSITE-ProRule" id="PRU10141"/>
    </source>
</evidence>
<evidence type="ECO:0000256" key="2">
    <source>
        <dbReference type="ARBA" id="ARBA00022679"/>
    </source>
</evidence>
<keyword evidence="8" id="KW-1133">Transmembrane helix</keyword>
<keyword evidence="8" id="KW-0472">Membrane</keyword>
<evidence type="ECO:0000256" key="1">
    <source>
        <dbReference type="ARBA" id="ARBA00022527"/>
    </source>
</evidence>
<dbReference type="InterPro" id="IPR017441">
    <property type="entry name" value="Protein_kinase_ATP_BS"/>
</dbReference>
<keyword evidence="3 6" id="KW-0547">Nucleotide-binding</keyword>
<keyword evidence="2" id="KW-0808">Transferase</keyword>
<sequence length="626" mass="70324">MTTFIATDDERTSYKDPMVPPTNDECSGLQNYSDVDCPEKKKTSSHGPEELSHRGKMVYEKGLFYPMHIGDVFLARYLVLDKLGFGISSTVWMVRDIHKKRYFALKALSTECNGSSEYKVLRRLRDFEPDHPGWESTSQLVDTFCVPSPLGAKFGTHTFLVFDLMAETLHSFAKSFPHSSIPPKIMKNFLKQILLALDHAHNAGVVNSDIKSDNIMIRLPDQRAVSEKYYMVSDEPSDFSSLHSQGDSGEIILRERKKYDIDHAYMQEYNTWEFPSRNLREVYLSAFPTEDEFLGLNIALCDWGLARFTNKQHIDAVAPQNLKSPEMSIGAPWNEKSDIWTLGTQLVLLMTGGDAFSAQDEDGSYSALQHLHEMQLNFGSFPRSLLDSGHSGFVDAHFNYGSRVQSRKGLVNASPLEEWFGGFDDEDDERDFINLLRHMMRIDPKERSSAAELLREPWLRDVVLDHEIPKAVKIPLESAGKIRKPADSVIDSDSERDSDSEHGSTSTRDLDSEHDSNSTLDSDSVHDLELKEEESDTGAEMDASVPPHSQSSQPRAMDADLVEPSLHLEEDVKVEFSAPVEDETMAPETTLLLIGVAVMAACPMESLVFVGLGLAIHTFCKTLKNI</sequence>
<protein>
    <recommendedName>
        <fullName evidence="9">Protein kinase domain-containing protein</fullName>
    </recommendedName>
</protein>
<accession>A0A8H3UQC4</accession>
<keyword evidence="8" id="KW-0812">Transmembrane</keyword>
<dbReference type="Pfam" id="PF00069">
    <property type="entry name" value="Pkinase"/>
    <property type="match status" value="2"/>
</dbReference>
<dbReference type="SMART" id="SM00220">
    <property type="entry name" value="S_TKc"/>
    <property type="match status" value="1"/>
</dbReference>
<feature type="region of interest" description="Disordered" evidence="7">
    <location>
        <begin position="1"/>
        <end position="25"/>
    </location>
</feature>
<dbReference type="InterPro" id="IPR011009">
    <property type="entry name" value="Kinase-like_dom_sf"/>
</dbReference>
<keyword evidence="1" id="KW-0723">Serine/threonine-protein kinase</keyword>
<dbReference type="PROSITE" id="PS50011">
    <property type="entry name" value="PROTEIN_KINASE_DOM"/>
    <property type="match status" value="1"/>
</dbReference>
<feature type="region of interest" description="Disordered" evidence="7">
    <location>
        <begin position="485"/>
        <end position="557"/>
    </location>
</feature>
<evidence type="ECO:0000313" key="10">
    <source>
        <dbReference type="EMBL" id="KAE9973323.1"/>
    </source>
</evidence>
<evidence type="ECO:0000256" key="5">
    <source>
        <dbReference type="ARBA" id="ARBA00022840"/>
    </source>
</evidence>
<evidence type="ECO:0000256" key="4">
    <source>
        <dbReference type="ARBA" id="ARBA00022777"/>
    </source>
</evidence>
<dbReference type="Proteomes" id="UP000447873">
    <property type="component" value="Unassembled WGS sequence"/>
</dbReference>
<keyword evidence="4" id="KW-0418">Kinase</keyword>
<dbReference type="GO" id="GO:0043484">
    <property type="term" value="P:regulation of RNA splicing"/>
    <property type="evidence" value="ECO:0007669"/>
    <property type="project" value="TreeGrafter"/>
</dbReference>
<feature type="compositionally biased region" description="Basic and acidic residues" evidence="7">
    <location>
        <begin position="493"/>
        <end position="516"/>
    </location>
</feature>
<feature type="domain" description="Protein kinase" evidence="9">
    <location>
        <begin position="77"/>
        <end position="459"/>
    </location>
</feature>
<evidence type="ECO:0000259" key="9">
    <source>
        <dbReference type="PROSITE" id="PS50011"/>
    </source>
</evidence>
<evidence type="ECO:0000256" key="7">
    <source>
        <dbReference type="SAM" id="MobiDB-lite"/>
    </source>
</evidence>
<dbReference type="InterPro" id="IPR051175">
    <property type="entry name" value="CLK_kinases"/>
</dbReference>
<evidence type="ECO:0000256" key="3">
    <source>
        <dbReference type="ARBA" id="ARBA00022741"/>
    </source>
</evidence>
<comment type="caution">
    <text evidence="10">The sequence shown here is derived from an EMBL/GenBank/DDBJ whole genome shotgun (WGS) entry which is preliminary data.</text>
</comment>